<dbReference type="EMBL" id="WESC01000013">
    <property type="protein sequence ID" value="KAB7739135.1"/>
    <property type="molecule type" value="Genomic_DNA"/>
</dbReference>
<dbReference type="RefSeq" id="WP_152217018.1">
    <property type="nucleotide sequence ID" value="NZ_JBAQYD010000387.1"/>
</dbReference>
<dbReference type="Proteomes" id="UP000468901">
    <property type="component" value="Unassembled WGS sequence"/>
</dbReference>
<dbReference type="AlphaFoldDB" id="A0A6N6VEW7"/>
<sequence length="188" mass="20901">MLYPDYVVEEQFLSNRGVLSAFENHFGQNRENWVSVENADQPWRMRVGGTSRPDLCGPAISTASFDKPDDVYLIIELKRPNVTICWDHIEQAHAYALSLMLNVGGDLRNRRIDCLVIGGSLSDDVNDAHLRWGKEAHHAIRIFPMTYAQLHDRACRIAAPFLDGVFADAETAVPPIAQLEAAAEVAAA</sequence>
<evidence type="ECO:0000313" key="1">
    <source>
        <dbReference type="EMBL" id="KAB7739135.1"/>
    </source>
</evidence>
<reference evidence="1 2" key="1">
    <citation type="submission" date="2019-09" db="EMBL/GenBank/DDBJ databases">
        <title>Parvibaculum sedimenti sp. nov., isolated from sediment.</title>
        <authorList>
            <person name="Wang Y."/>
        </authorList>
    </citation>
    <scope>NUCLEOTIDE SEQUENCE [LARGE SCALE GENOMIC DNA]</scope>
    <source>
        <strain evidence="1 2">HXT-9</strain>
    </source>
</reference>
<name>A0A6N6VEW7_9HYPH</name>
<accession>A0A6N6VEW7</accession>
<protein>
    <submittedName>
        <fullName evidence="1">Uncharacterized protein</fullName>
    </submittedName>
</protein>
<gene>
    <name evidence="1" type="ORF">F2P47_14090</name>
</gene>
<keyword evidence="2" id="KW-1185">Reference proteome</keyword>
<comment type="caution">
    <text evidence="1">The sequence shown here is derived from an EMBL/GenBank/DDBJ whole genome shotgun (WGS) entry which is preliminary data.</text>
</comment>
<evidence type="ECO:0000313" key="2">
    <source>
        <dbReference type="Proteomes" id="UP000468901"/>
    </source>
</evidence>
<organism evidence="1 2">
    <name type="scientific">Parvibaculum sedimenti</name>
    <dbReference type="NCBI Taxonomy" id="2608632"/>
    <lineage>
        <taxon>Bacteria</taxon>
        <taxon>Pseudomonadati</taxon>
        <taxon>Pseudomonadota</taxon>
        <taxon>Alphaproteobacteria</taxon>
        <taxon>Hyphomicrobiales</taxon>
        <taxon>Parvibaculaceae</taxon>
        <taxon>Parvibaculum</taxon>
    </lineage>
</organism>
<proteinExistence type="predicted"/>